<dbReference type="CDD" id="cd20567">
    <property type="entry name" value="CYCLIN_AtCycB-like_rpt1"/>
    <property type="match status" value="1"/>
</dbReference>
<dbReference type="SUPFAM" id="SSF47954">
    <property type="entry name" value="Cyclin-like"/>
    <property type="match status" value="1"/>
</dbReference>
<name>A0AA39AAZ9_VITRO</name>
<dbReference type="SMART" id="SM00385">
    <property type="entry name" value="CYCLIN"/>
    <property type="match status" value="1"/>
</dbReference>
<evidence type="ECO:0000313" key="7">
    <source>
        <dbReference type="Proteomes" id="UP001168098"/>
    </source>
</evidence>
<dbReference type="InterPro" id="IPR039361">
    <property type="entry name" value="Cyclin"/>
</dbReference>
<comment type="similarity">
    <text evidence="4">Belongs to the cyclin family.</text>
</comment>
<comment type="caution">
    <text evidence="6">The sequence shown here is derived from an EMBL/GenBank/DDBJ whole genome shotgun (WGS) entry which is preliminary data.</text>
</comment>
<dbReference type="InterPro" id="IPR048258">
    <property type="entry name" value="Cyclins_cyclin-box"/>
</dbReference>
<keyword evidence="3" id="KW-0131">Cell cycle</keyword>
<dbReference type="EMBL" id="JARBHA010000004">
    <property type="protein sequence ID" value="KAJ9703894.1"/>
    <property type="molecule type" value="Genomic_DNA"/>
</dbReference>
<dbReference type="Proteomes" id="UP001168098">
    <property type="component" value="Unassembled WGS sequence"/>
</dbReference>
<evidence type="ECO:0000256" key="1">
    <source>
        <dbReference type="ARBA" id="ARBA00022618"/>
    </source>
</evidence>
<dbReference type="AlphaFoldDB" id="A0AA39AAZ9"/>
<organism evidence="6 7">
    <name type="scientific">Vitis rotundifolia</name>
    <name type="common">Muscadine grape</name>
    <dbReference type="NCBI Taxonomy" id="103349"/>
    <lineage>
        <taxon>Eukaryota</taxon>
        <taxon>Viridiplantae</taxon>
        <taxon>Streptophyta</taxon>
        <taxon>Embryophyta</taxon>
        <taxon>Tracheophyta</taxon>
        <taxon>Spermatophyta</taxon>
        <taxon>Magnoliopsida</taxon>
        <taxon>eudicotyledons</taxon>
        <taxon>Gunneridae</taxon>
        <taxon>Pentapetalae</taxon>
        <taxon>rosids</taxon>
        <taxon>Vitales</taxon>
        <taxon>Vitaceae</taxon>
        <taxon>Viteae</taxon>
        <taxon>Vitis</taxon>
    </lineage>
</organism>
<dbReference type="GO" id="GO:0051301">
    <property type="term" value="P:cell division"/>
    <property type="evidence" value="ECO:0007669"/>
    <property type="project" value="UniProtKB-KW"/>
</dbReference>
<reference evidence="6 7" key="1">
    <citation type="journal article" date="2023" name="BMC Biotechnol.">
        <title>Vitis rotundifolia cv Carlos genome sequencing.</title>
        <authorList>
            <person name="Huff M."/>
            <person name="Hulse-Kemp A."/>
            <person name="Scheffler B."/>
            <person name="Youngblood R."/>
            <person name="Simpson S."/>
            <person name="Babiker E."/>
            <person name="Staton M."/>
        </authorList>
    </citation>
    <scope>NUCLEOTIDE SEQUENCE [LARGE SCALE GENOMIC DNA]</scope>
    <source>
        <tissue evidence="6">Leaf</tissue>
    </source>
</reference>
<gene>
    <name evidence="6" type="ORF">PVL29_005255</name>
</gene>
<dbReference type="Gene3D" id="1.10.472.10">
    <property type="entry name" value="Cyclin-like"/>
    <property type="match status" value="2"/>
</dbReference>
<sequence>MCIPENSPVSGLVEPTVLQEMGNKKVVLETRQNRRALSVISENVVRGGVSKRGLLEKQAICEKRIPAPVQRRPVTRRFAAQLATRQHSNIVEPKKPELSIWTPGESEDCEIEDVEEHKAAPDHPVPMLVEQTETKIDEMNQVEEVEMEDIDGEPIMDIDGPDARNPLAVVEYVEDLYAYYRRMESSSCVSPDYMAQQFDINHKMRAILIDWLIEVHDKFELMEETLFLTVNLIDRFLAQQTVARKKLQLVGLVAMLLACKYEEVSVPVVADLIVISDKAYTRKEFLEMERLMLNTLQFNMSVPTPYVFMKRFLKAAQSDKKVGSGSGSVYLMNQPT</sequence>
<accession>A0AA39AAZ9</accession>
<keyword evidence="7" id="KW-1185">Reference proteome</keyword>
<dbReference type="PROSITE" id="PS00292">
    <property type="entry name" value="CYCLINS"/>
    <property type="match status" value="1"/>
</dbReference>
<protein>
    <recommendedName>
        <fullName evidence="5">Cyclin-like domain-containing protein</fullName>
    </recommendedName>
</protein>
<evidence type="ECO:0000259" key="5">
    <source>
        <dbReference type="SMART" id="SM00385"/>
    </source>
</evidence>
<evidence type="ECO:0000256" key="2">
    <source>
        <dbReference type="ARBA" id="ARBA00023127"/>
    </source>
</evidence>
<dbReference type="InterPro" id="IPR036915">
    <property type="entry name" value="Cyclin-like_sf"/>
</dbReference>
<evidence type="ECO:0000256" key="4">
    <source>
        <dbReference type="RuleBase" id="RU000383"/>
    </source>
</evidence>
<dbReference type="Pfam" id="PF00134">
    <property type="entry name" value="Cyclin_N"/>
    <property type="match status" value="1"/>
</dbReference>
<evidence type="ECO:0000313" key="6">
    <source>
        <dbReference type="EMBL" id="KAJ9703894.1"/>
    </source>
</evidence>
<keyword evidence="1" id="KW-0132">Cell division</keyword>
<dbReference type="InterPro" id="IPR013763">
    <property type="entry name" value="Cyclin-like_dom"/>
</dbReference>
<dbReference type="InterPro" id="IPR006671">
    <property type="entry name" value="Cyclin_N"/>
</dbReference>
<keyword evidence="2 4" id="KW-0195">Cyclin</keyword>
<dbReference type="PANTHER" id="PTHR10177">
    <property type="entry name" value="CYCLINS"/>
    <property type="match status" value="1"/>
</dbReference>
<feature type="domain" description="Cyclin-like" evidence="5">
    <location>
        <begin position="210"/>
        <end position="294"/>
    </location>
</feature>
<proteinExistence type="inferred from homology"/>
<evidence type="ECO:0000256" key="3">
    <source>
        <dbReference type="ARBA" id="ARBA00023306"/>
    </source>
</evidence>
<dbReference type="FunFam" id="1.10.472.10:FF:000001">
    <property type="entry name" value="G2/mitotic-specific cyclin"/>
    <property type="match status" value="1"/>
</dbReference>